<dbReference type="PANTHER" id="PTHR46143:SF1">
    <property type="entry name" value="CALPAIN-7"/>
    <property type="match status" value="1"/>
</dbReference>
<dbReference type="SUPFAM" id="SSF54001">
    <property type="entry name" value="Cysteine proteinases"/>
    <property type="match status" value="1"/>
</dbReference>
<feature type="active site" evidence="4">
    <location>
        <position position="418"/>
    </location>
</feature>
<feature type="domain" description="Calpain catalytic" evidence="5">
    <location>
        <begin position="183"/>
        <end position="498"/>
    </location>
</feature>
<dbReference type="InterPro" id="IPR036213">
    <property type="entry name" value="Calpain_III_sf"/>
</dbReference>
<dbReference type="InterPro" id="IPR001300">
    <property type="entry name" value="Peptidase_C2_calpain_cat"/>
</dbReference>
<dbReference type="InterPro" id="IPR038765">
    <property type="entry name" value="Papain-like_cys_pep_sf"/>
</dbReference>
<feature type="active site" evidence="4">
    <location>
        <position position="255"/>
    </location>
</feature>
<sequence length="958" mass="110135">MESLGFNNADQVLYNLGQEYLASAKKLESQGKIEAAYKFYREAANKFMFLIKSEISPLRRAELEELTKKAIDHGMWVKTLVADQKSSMKSGKTKSTAQNVLGLRLVGQNYMEAFNFYWDLGEYYFQLVQRNKGILPTAKACYVIAAENLNAINQVIKDEEQKDKNKKKIIEMINFIEGINAKIKSDPQFDAKQVALSQYDPKEKTIIEAGSLVRGGRFDIWAPERGITKFYINGRPDVATNITGYEIMQRKIGDCSVLSSLAVAAHYELKMKYQKRLVSCLIYPQDKLGYPVYNPCGKYIVKLFINGIWRAVEVDDYLPIDQNNNFICAYSNKGKLWVSLIEKAYLKAHGGYEFIGSNSSRDLYTLTGWLPEKIDLKTYNRTKLWERIKSGYRNNDCLITIGTGLIQDEDAVGLVSNHAYGVLEIFEYRNHKILLVKNPWGHFRWNGKFSTEDTINWTQELKQIFHYDDLKQSDNGIFWIDIDSVCEYFESLDMNWNPDLLVYRKSFFDLWKSAEMTHTQTFSIKENPQYCVRFVEDKDNKFTYGTIITWVVISKMLITQNGENEDEEKASDYIAMHAYPNLNGCTKILEDRNALVKSVYTNEQNYMLYLELPASEYYNQHKVINLVLDQHQRNKDLFFNIRVVSNCSFVTQRAAFSNLKYIQKFNLPNQQSGGIPTSPYFYQSPQYYFNLDNSKVANSGSIDKIETLITYQSSSNSDVKLYLLYAESKERISAIKEEKLVDPALKTSYYKPAIAHLHYRLNKGEFYNVIVSTFKPEQSVAGTLTFESDQPLLFKELLPEGVGMKKIIINDSWVSQNAGGCGNFGMFDKNPAYCFNITGECDIKIRLRIVEEMASDGYTVISDHDKFSFCVNAMVYRIQANRWPPAAGSIQIKNLQNPTLNTYNGKYTNNLSACVSQTAKLPQGIYIVIPSTFNPQQIGKFELTIYSQLPNIDWARYQ</sequence>
<dbReference type="Gene3D" id="1.20.58.80">
    <property type="entry name" value="Phosphotransferase system, lactose/cellobiose-type IIA subunit"/>
    <property type="match status" value="1"/>
</dbReference>
<dbReference type="GO" id="GO:0004198">
    <property type="term" value="F:calcium-dependent cysteine-type endopeptidase activity"/>
    <property type="evidence" value="ECO:0007669"/>
    <property type="project" value="InterPro"/>
</dbReference>
<keyword evidence="1 4" id="KW-0645">Protease</keyword>
<dbReference type="InParanoid" id="A0A078AES7"/>
<dbReference type="Gene3D" id="3.90.70.10">
    <property type="entry name" value="Cysteine proteinases"/>
    <property type="match status" value="1"/>
</dbReference>
<dbReference type="Pfam" id="PF00648">
    <property type="entry name" value="Peptidase_C2"/>
    <property type="match status" value="1"/>
</dbReference>
<evidence type="ECO:0000313" key="7">
    <source>
        <dbReference type="Proteomes" id="UP000039865"/>
    </source>
</evidence>
<proteinExistence type="predicted"/>
<reference evidence="6 7" key="1">
    <citation type="submission" date="2014-06" db="EMBL/GenBank/DDBJ databases">
        <authorList>
            <person name="Swart Estienne"/>
        </authorList>
    </citation>
    <scope>NUCLEOTIDE SEQUENCE [LARGE SCALE GENOMIC DNA]</scope>
    <source>
        <strain evidence="6 7">130c</strain>
    </source>
</reference>
<dbReference type="Pfam" id="PF01067">
    <property type="entry name" value="Calpain_III"/>
    <property type="match status" value="1"/>
</dbReference>
<keyword evidence="7" id="KW-1185">Reference proteome</keyword>
<dbReference type="SUPFAM" id="SSF49758">
    <property type="entry name" value="Calpain large subunit, middle domain (domain III)"/>
    <property type="match status" value="3"/>
</dbReference>
<evidence type="ECO:0000256" key="1">
    <source>
        <dbReference type="ARBA" id="ARBA00022670"/>
    </source>
</evidence>
<organism evidence="6 7">
    <name type="scientific">Stylonychia lemnae</name>
    <name type="common">Ciliate</name>
    <dbReference type="NCBI Taxonomy" id="5949"/>
    <lineage>
        <taxon>Eukaryota</taxon>
        <taxon>Sar</taxon>
        <taxon>Alveolata</taxon>
        <taxon>Ciliophora</taxon>
        <taxon>Intramacronucleata</taxon>
        <taxon>Spirotrichea</taxon>
        <taxon>Stichotrichia</taxon>
        <taxon>Sporadotrichida</taxon>
        <taxon>Oxytrichidae</taxon>
        <taxon>Stylonychinae</taxon>
        <taxon>Stylonychia</taxon>
    </lineage>
</organism>
<dbReference type="OrthoDB" id="436067at2759"/>
<keyword evidence="3 4" id="KW-0788">Thiol protease</keyword>
<evidence type="ECO:0000256" key="2">
    <source>
        <dbReference type="ARBA" id="ARBA00022801"/>
    </source>
</evidence>
<name>A0A078AES7_STYLE</name>
<evidence type="ECO:0000259" key="5">
    <source>
        <dbReference type="PROSITE" id="PS50203"/>
    </source>
</evidence>
<accession>A0A078AES7</accession>
<evidence type="ECO:0000313" key="6">
    <source>
        <dbReference type="EMBL" id="CDW80779.1"/>
    </source>
</evidence>
<dbReference type="InterPro" id="IPR036181">
    <property type="entry name" value="MIT_dom_sf"/>
</dbReference>
<dbReference type="InterPro" id="IPR022683">
    <property type="entry name" value="Calpain_III"/>
</dbReference>
<protein>
    <submittedName>
        <fullName evidence="6">Calpain-like protease</fullName>
    </submittedName>
</protein>
<dbReference type="SMART" id="SM00230">
    <property type="entry name" value="CysPc"/>
    <property type="match status" value="1"/>
</dbReference>
<dbReference type="SUPFAM" id="SSF116846">
    <property type="entry name" value="MIT domain"/>
    <property type="match status" value="1"/>
</dbReference>
<gene>
    <name evidence="6" type="primary">Contig657.g727</name>
    <name evidence="6" type="ORF">STYLEM_9783</name>
</gene>
<dbReference type="AlphaFoldDB" id="A0A078AES7"/>
<dbReference type="InterPro" id="IPR022682">
    <property type="entry name" value="Calpain_domain_III"/>
</dbReference>
<keyword evidence="2 4" id="KW-0378">Hydrolase</keyword>
<dbReference type="PROSITE" id="PS50203">
    <property type="entry name" value="CALPAIN_CAT"/>
    <property type="match status" value="1"/>
</dbReference>
<feature type="active site" evidence="4">
    <location>
        <position position="438"/>
    </location>
</feature>
<dbReference type="PANTHER" id="PTHR46143">
    <property type="entry name" value="CALPAIN-7"/>
    <property type="match status" value="1"/>
</dbReference>
<dbReference type="CDD" id="cd00044">
    <property type="entry name" value="CysPc"/>
    <property type="match status" value="1"/>
</dbReference>
<dbReference type="SMART" id="SM00720">
    <property type="entry name" value="calpain_III"/>
    <property type="match status" value="1"/>
</dbReference>
<evidence type="ECO:0000256" key="3">
    <source>
        <dbReference type="ARBA" id="ARBA00022807"/>
    </source>
</evidence>
<evidence type="ECO:0000256" key="4">
    <source>
        <dbReference type="PROSITE-ProRule" id="PRU00239"/>
    </source>
</evidence>
<dbReference type="InterPro" id="IPR051297">
    <property type="entry name" value="PalB/RIM13"/>
</dbReference>
<dbReference type="Proteomes" id="UP000039865">
    <property type="component" value="Unassembled WGS sequence"/>
</dbReference>
<dbReference type="GO" id="GO:0006508">
    <property type="term" value="P:proteolysis"/>
    <property type="evidence" value="ECO:0007669"/>
    <property type="project" value="UniProtKB-KW"/>
</dbReference>
<dbReference type="Gene3D" id="2.60.120.380">
    <property type="match status" value="2"/>
</dbReference>
<dbReference type="EMBL" id="CCKQ01009301">
    <property type="protein sequence ID" value="CDW80779.1"/>
    <property type="molecule type" value="Genomic_DNA"/>
</dbReference>